<dbReference type="Gene3D" id="3.30.2310.20">
    <property type="entry name" value="RelE-like"/>
    <property type="match status" value="1"/>
</dbReference>
<organism evidence="1 2">
    <name type="scientific">Arcicella rosea</name>
    <dbReference type="NCBI Taxonomy" id="502909"/>
    <lineage>
        <taxon>Bacteria</taxon>
        <taxon>Pseudomonadati</taxon>
        <taxon>Bacteroidota</taxon>
        <taxon>Cytophagia</taxon>
        <taxon>Cytophagales</taxon>
        <taxon>Flectobacillaceae</taxon>
        <taxon>Arcicella</taxon>
    </lineage>
</organism>
<keyword evidence="1" id="KW-0540">Nuclease</keyword>
<accession>A0A841EST6</accession>
<evidence type="ECO:0000313" key="2">
    <source>
        <dbReference type="Proteomes" id="UP000524404"/>
    </source>
</evidence>
<dbReference type="EMBL" id="JACHKT010000024">
    <property type="protein sequence ID" value="MBB6004469.1"/>
    <property type="molecule type" value="Genomic_DNA"/>
</dbReference>
<name>A0A841EST6_9BACT</name>
<dbReference type="AlphaFoldDB" id="A0A841EST6"/>
<protein>
    <submittedName>
        <fullName evidence="1">mRNA-degrading endonuclease RelE of RelBE toxin-antitoxin system</fullName>
    </submittedName>
</protein>
<dbReference type="Proteomes" id="UP000524404">
    <property type="component" value="Unassembled WGS sequence"/>
</dbReference>
<dbReference type="GO" id="GO:0004519">
    <property type="term" value="F:endonuclease activity"/>
    <property type="evidence" value="ECO:0007669"/>
    <property type="project" value="UniProtKB-KW"/>
</dbReference>
<comment type="caution">
    <text evidence="1">The sequence shown here is derived from an EMBL/GenBank/DDBJ whole genome shotgun (WGS) entry which is preliminary data.</text>
</comment>
<keyword evidence="1" id="KW-0378">Hydrolase</keyword>
<proteinExistence type="predicted"/>
<dbReference type="SUPFAM" id="SSF143011">
    <property type="entry name" value="RelE-like"/>
    <property type="match status" value="1"/>
</dbReference>
<dbReference type="RefSeq" id="WP_184135480.1">
    <property type="nucleotide sequence ID" value="NZ_JACHKT010000024.1"/>
</dbReference>
<keyword evidence="1" id="KW-0255">Endonuclease</keyword>
<reference evidence="1 2" key="1">
    <citation type="submission" date="2020-08" db="EMBL/GenBank/DDBJ databases">
        <title>Functional genomics of gut bacteria from endangered species of beetles.</title>
        <authorList>
            <person name="Carlos-Shanley C."/>
        </authorList>
    </citation>
    <scope>NUCLEOTIDE SEQUENCE [LARGE SCALE GENOMIC DNA]</scope>
    <source>
        <strain evidence="1 2">S00070</strain>
    </source>
</reference>
<evidence type="ECO:0000313" key="1">
    <source>
        <dbReference type="EMBL" id="MBB6004469.1"/>
    </source>
</evidence>
<dbReference type="InterPro" id="IPR035093">
    <property type="entry name" value="RelE/ParE_toxin_dom_sf"/>
</dbReference>
<gene>
    <name evidence="1" type="ORF">HNP25_003132</name>
</gene>
<keyword evidence="2" id="KW-1185">Reference proteome</keyword>
<sequence>MERLLKNIELERAAEIAYDSLKKSSRNEIDHSLNSVLANNPKQSYELLPIEGDSKKYYVMNVSKYKVIFEREPDMLHVHAILNGSFGK</sequence>